<keyword evidence="4" id="KW-1185">Reference proteome</keyword>
<feature type="domain" description="DUF6532" evidence="2">
    <location>
        <begin position="516"/>
        <end position="686"/>
    </location>
</feature>
<dbReference type="AlphaFoldDB" id="A0A9W8MYH3"/>
<accession>A0A9W8MYH3</accession>
<comment type="caution">
    <text evidence="3">The sequence shown here is derived from an EMBL/GenBank/DDBJ whole genome shotgun (WGS) entry which is preliminary data.</text>
</comment>
<sequence length="747" mass="82016">MSNASASSNNQEGNGQTSQSSLGLALCLPKLSTPADDPSAPVLVRPLSLLKSPSSHTIKPGCSDVRKVKMRMAAEIYRIRQLRRLKVATQQRAAAEERSLRRQEEEISILSLVAEDDNSGSLTPDNALALARATHHAIVAEEEASKYRQKEYELLMVTSQDEEEDLRARRREAESQLAKVISVLEGSGLRIPPRQRVTEPASFTLTKAPTPDLSDDSDRSSLHGSENGSEISSATGAAPYSSPQAAATSYMPQMDGGLLIQQASSRAEAAAPYTNPPLVPSTSGGYVPPTHVGLNQQAAAAAPSSMSSSYMPQMDGSNSAHLIQCICFLLHAWRLSTYAPESTAALPHLYESSSRSSSTHGTYTSITDGSIPNLRSLFRQHNEHVEPSNVDQLRLPTPDTSSQRRARHSAAGHSVSGGSGRSRRGSSCKDAATAQREKGLPHLAAPRPPGHVKLSLYPPLHQSIVKSSQMHFLASMSTLGKLFSQDRQFFIEHGTESLSAVKRDMVENSRSTISAESLCDLEFDDDIFSLMTTVMIEFRSRSRKDARVIVRSTFDLDTIPLELREDYENKRVSLGHVVNYNIRALTDELGQQPLLFTEKDGAIGEFRRWDHRAAKEILGVIFFMSDGSPGRTHWRKFGPSLSSELIALAHTFTWVSLLDTAELGKKSVLNAEHIHSKFETLLTKVRETEGHPQGKLELDHVKAKWWEYFIEINGVKLEDSNTNASIPDTNTAVSAYSIMPEEEYTCS</sequence>
<name>A0A9W8MYH3_9AGAR</name>
<feature type="region of interest" description="Disordered" evidence="1">
    <location>
        <begin position="271"/>
        <end position="290"/>
    </location>
</feature>
<evidence type="ECO:0000256" key="1">
    <source>
        <dbReference type="SAM" id="MobiDB-lite"/>
    </source>
</evidence>
<feature type="compositionally biased region" description="Polar residues" evidence="1">
    <location>
        <begin position="223"/>
        <end position="248"/>
    </location>
</feature>
<feature type="region of interest" description="Disordered" evidence="1">
    <location>
        <begin position="1"/>
        <end position="21"/>
    </location>
</feature>
<feature type="compositionally biased region" description="Low complexity" evidence="1">
    <location>
        <begin position="352"/>
        <end position="365"/>
    </location>
</feature>
<evidence type="ECO:0000313" key="4">
    <source>
        <dbReference type="Proteomes" id="UP001148786"/>
    </source>
</evidence>
<feature type="region of interest" description="Disordered" evidence="1">
    <location>
        <begin position="384"/>
        <end position="447"/>
    </location>
</feature>
<organism evidence="3 4">
    <name type="scientific">Agrocybe chaxingu</name>
    <dbReference type="NCBI Taxonomy" id="84603"/>
    <lineage>
        <taxon>Eukaryota</taxon>
        <taxon>Fungi</taxon>
        <taxon>Dikarya</taxon>
        <taxon>Basidiomycota</taxon>
        <taxon>Agaricomycotina</taxon>
        <taxon>Agaricomycetes</taxon>
        <taxon>Agaricomycetidae</taxon>
        <taxon>Agaricales</taxon>
        <taxon>Agaricineae</taxon>
        <taxon>Strophariaceae</taxon>
        <taxon>Agrocybe</taxon>
    </lineage>
</organism>
<feature type="region of interest" description="Disordered" evidence="1">
    <location>
        <begin position="351"/>
        <end position="370"/>
    </location>
</feature>
<protein>
    <recommendedName>
        <fullName evidence="2">DUF6532 domain-containing protein</fullName>
    </recommendedName>
</protein>
<gene>
    <name evidence="3" type="ORF">NLJ89_g3051</name>
</gene>
<dbReference type="InterPro" id="IPR045341">
    <property type="entry name" value="DUF6532"/>
</dbReference>
<proteinExistence type="predicted"/>
<evidence type="ECO:0000259" key="2">
    <source>
        <dbReference type="Pfam" id="PF20149"/>
    </source>
</evidence>
<feature type="region of interest" description="Disordered" evidence="1">
    <location>
        <begin position="191"/>
        <end position="248"/>
    </location>
</feature>
<dbReference type="Pfam" id="PF20149">
    <property type="entry name" value="DUF6532"/>
    <property type="match status" value="1"/>
</dbReference>
<dbReference type="EMBL" id="JANKHO010000208">
    <property type="protein sequence ID" value="KAJ3513254.1"/>
    <property type="molecule type" value="Genomic_DNA"/>
</dbReference>
<dbReference type="Proteomes" id="UP001148786">
    <property type="component" value="Unassembled WGS sequence"/>
</dbReference>
<evidence type="ECO:0000313" key="3">
    <source>
        <dbReference type="EMBL" id="KAJ3513254.1"/>
    </source>
</evidence>
<reference evidence="3" key="1">
    <citation type="submission" date="2022-07" db="EMBL/GenBank/DDBJ databases">
        <title>Genome Sequence of Agrocybe chaxingu.</title>
        <authorList>
            <person name="Buettner E."/>
        </authorList>
    </citation>
    <scope>NUCLEOTIDE SEQUENCE</scope>
    <source>
        <strain evidence="3">MP-N11</strain>
    </source>
</reference>